<keyword evidence="6" id="KW-0812">Transmembrane</keyword>
<evidence type="ECO:0000256" key="3">
    <source>
        <dbReference type="ARBA" id="ARBA00023224"/>
    </source>
</evidence>
<comment type="similarity">
    <text evidence="4">Belongs to the methyl-accepting chemotaxis (MCP) protein family.</text>
</comment>
<dbReference type="InterPro" id="IPR003660">
    <property type="entry name" value="HAMP_dom"/>
</dbReference>
<dbReference type="Gene3D" id="1.10.8.500">
    <property type="entry name" value="HAMP domain in histidine kinase"/>
    <property type="match status" value="1"/>
</dbReference>
<evidence type="ECO:0000313" key="10">
    <source>
        <dbReference type="EMBL" id="SFN57959.1"/>
    </source>
</evidence>
<evidence type="ECO:0000313" key="11">
    <source>
        <dbReference type="Proteomes" id="UP000199236"/>
    </source>
</evidence>
<evidence type="ECO:0000259" key="9">
    <source>
        <dbReference type="PROSITE" id="PS50885"/>
    </source>
</evidence>
<name>A0A1I5A6Z1_9HYPH</name>
<evidence type="ECO:0000256" key="2">
    <source>
        <dbReference type="ARBA" id="ARBA00022519"/>
    </source>
</evidence>
<dbReference type="SUPFAM" id="SSF58104">
    <property type="entry name" value="Methyl-accepting chemotaxis protein (MCP) signaling domain"/>
    <property type="match status" value="1"/>
</dbReference>
<keyword evidence="6" id="KW-0472">Membrane</keyword>
<keyword evidence="3 5" id="KW-0807">Transducer</keyword>
<feature type="domain" description="Methyl-accepting transducer" evidence="7">
    <location>
        <begin position="451"/>
        <end position="680"/>
    </location>
</feature>
<dbReference type="SMART" id="SM00304">
    <property type="entry name" value="HAMP"/>
    <property type="match status" value="1"/>
</dbReference>
<dbReference type="Pfam" id="PF00672">
    <property type="entry name" value="HAMP"/>
    <property type="match status" value="1"/>
</dbReference>
<evidence type="ECO:0000259" key="8">
    <source>
        <dbReference type="PROSITE" id="PS50192"/>
    </source>
</evidence>
<dbReference type="GO" id="GO:0007165">
    <property type="term" value="P:signal transduction"/>
    <property type="evidence" value="ECO:0007669"/>
    <property type="project" value="UniProtKB-KW"/>
</dbReference>
<accession>A0A1I5A6Z1</accession>
<proteinExistence type="inferred from homology"/>
<evidence type="ECO:0000259" key="7">
    <source>
        <dbReference type="PROSITE" id="PS50111"/>
    </source>
</evidence>
<dbReference type="Proteomes" id="UP000199236">
    <property type="component" value="Unassembled WGS sequence"/>
</dbReference>
<dbReference type="EMBL" id="FOVR01000001">
    <property type="protein sequence ID" value="SFN57959.1"/>
    <property type="molecule type" value="Genomic_DNA"/>
</dbReference>
<dbReference type="PANTHER" id="PTHR32089:SF112">
    <property type="entry name" value="LYSOZYME-LIKE PROTEIN-RELATED"/>
    <property type="match status" value="1"/>
</dbReference>
<feature type="transmembrane region" description="Helical" evidence="6">
    <location>
        <begin position="345"/>
        <end position="364"/>
    </location>
</feature>
<dbReference type="PROSITE" id="PS50885">
    <property type="entry name" value="HAMP"/>
    <property type="match status" value="1"/>
</dbReference>
<dbReference type="OrthoDB" id="3378718at2"/>
<dbReference type="AlphaFoldDB" id="A0A1I5A6Z1"/>
<evidence type="ECO:0000256" key="6">
    <source>
        <dbReference type="SAM" id="Phobius"/>
    </source>
</evidence>
<keyword evidence="11" id="KW-1185">Reference proteome</keyword>
<dbReference type="SMART" id="SM00283">
    <property type="entry name" value="MA"/>
    <property type="match status" value="1"/>
</dbReference>
<dbReference type="PROSITE" id="PS50192">
    <property type="entry name" value="T_SNARE"/>
    <property type="match status" value="1"/>
</dbReference>
<sequence>MKLLPKRLSLKIPIILFSSITMTVAVLVVLAMWKGESTSVRLTETALMNAAKGRASTVTVYMSQLENKLKDMASHTTTADAATELNGGWSVLKENASKTLRQIFIDNNPNSADERYKLAAGVDGSIYYNKIHGKHQERVSALLAGDLFRDMILVNKEGNVYYSYRKGKEFGRNVSEAGVMPAILEKQIAPIIKLANDDPKATYGGDSFTGFIEADGRVTAYMVAPVLKWGKILGAVAFEVNTGTLANIMSDPSGLGRTGDIALVSSDLQAISLSQNTVSELPQSLSSVASQALNGSVSSGDVVLDGEEDRAIAVPMTVLGTKWVVIAKQSYEELLAPSREQANTMLMAGLVLLLLMGGAGLLFVRSSMAPLQKLNGGVMEIAKGNYEVDLPNVNHGDEISELTHSVEILRDSALERRQLQQQSEVEQDARAKRQRAIEDLINAFRASSSQMLNEVSANMDSMHQTAEVLAEIADQTAVKANSSASASEVASSNVQTVASAAEELSASIEEIKRQVTETSGVVNKATDATRHTTETVSGLSHAAQKIGDVVSLIQAIAEQTNLLALNATIEAARAGEHGRGFAVVAAEVKELANQTSKATEEIGSQIQDIQASTQEAVQAIQGIAETMEQVNQYTASISQAVEEQGSATYEISENVAQAASGTQQVAGNMSDLSLSISETTQSVGQVEVSAQSVADQTDQLRSEVDRFLKSVAEA</sequence>
<feature type="domain" description="HAMP" evidence="9">
    <location>
        <begin position="365"/>
        <end position="418"/>
    </location>
</feature>
<evidence type="ECO:0000256" key="5">
    <source>
        <dbReference type="PROSITE-ProRule" id="PRU00284"/>
    </source>
</evidence>
<feature type="domain" description="T-SNARE coiled-coil homology" evidence="8">
    <location>
        <begin position="610"/>
        <end position="672"/>
    </location>
</feature>
<dbReference type="Gene3D" id="1.10.287.950">
    <property type="entry name" value="Methyl-accepting chemotaxis protein"/>
    <property type="match status" value="1"/>
</dbReference>
<dbReference type="Gene3D" id="3.30.450.20">
    <property type="entry name" value="PAS domain"/>
    <property type="match status" value="1"/>
</dbReference>
<keyword evidence="2" id="KW-0997">Cell inner membrane</keyword>
<dbReference type="CDD" id="cd06225">
    <property type="entry name" value="HAMP"/>
    <property type="match status" value="1"/>
</dbReference>
<evidence type="ECO:0000256" key="4">
    <source>
        <dbReference type="ARBA" id="ARBA00029447"/>
    </source>
</evidence>
<dbReference type="PROSITE" id="PS50111">
    <property type="entry name" value="CHEMOTAXIS_TRANSDUC_2"/>
    <property type="match status" value="1"/>
</dbReference>
<keyword evidence="2" id="KW-1003">Cell membrane</keyword>
<dbReference type="InterPro" id="IPR000727">
    <property type="entry name" value="T_SNARE_dom"/>
</dbReference>
<reference evidence="10 11" key="1">
    <citation type="submission" date="2016-10" db="EMBL/GenBank/DDBJ databases">
        <authorList>
            <person name="de Groot N.N."/>
        </authorList>
    </citation>
    <scope>NUCLEOTIDE SEQUENCE [LARGE SCALE GENOMIC DNA]</scope>
    <source>
        <strain evidence="10 11">CGMCC 1.9157</strain>
    </source>
</reference>
<gene>
    <name evidence="10" type="ORF">SAMN04488056_101367</name>
</gene>
<comment type="subcellular location">
    <subcellularLocation>
        <location evidence="1">Cell inner membrane</location>
        <topology evidence="1">Multi-pass membrane protein</topology>
    </subcellularLocation>
</comment>
<dbReference type="GO" id="GO:0005886">
    <property type="term" value="C:plasma membrane"/>
    <property type="evidence" value="ECO:0007669"/>
    <property type="project" value="UniProtKB-SubCell"/>
</dbReference>
<dbReference type="STRING" id="655353.SAMN04488056_101367"/>
<dbReference type="PANTHER" id="PTHR32089">
    <property type="entry name" value="METHYL-ACCEPTING CHEMOTAXIS PROTEIN MCPB"/>
    <property type="match status" value="1"/>
</dbReference>
<organism evidence="10 11">
    <name type="scientific">Cohaesibacter marisflavi</name>
    <dbReference type="NCBI Taxonomy" id="655353"/>
    <lineage>
        <taxon>Bacteria</taxon>
        <taxon>Pseudomonadati</taxon>
        <taxon>Pseudomonadota</taxon>
        <taxon>Alphaproteobacteria</taxon>
        <taxon>Hyphomicrobiales</taxon>
        <taxon>Cohaesibacteraceae</taxon>
    </lineage>
</organism>
<protein>
    <submittedName>
        <fullName evidence="10">Methyl-accepting chemotaxis protein</fullName>
    </submittedName>
</protein>
<dbReference type="InterPro" id="IPR004089">
    <property type="entry name" value="MCPsignal_dom"/>
</dbReference>
<keyword evidence="6" id="KW-1133">Transmembrane helix</keyword>
<feature type="transmembrane region" description="Helical" evidence="6">
    <location>
        <begin position="12"/>
        <end position="33"/>
    </location>
</feature>
<evidence type="ECO:0000256" key="1">
    <source>
        <dbReference type="ARBA" id="ARBA00004429"/>
    </source>
</evidence>
<dbReference type="Pfam" id="PF00015">
    <property type="entry name" value="MCPsignal"/>
    <property type="match status" value="1"/>
</dbReference>